<dbReference type="AlphaFoldDB" id="A0A1H9R8T3"/>
<dbReference type="Proteomes" id="UP000198505">
    <property type="component" value="Unassembled WGS sequence"/>
</dbReference>
<keyword evidence="2" id="KW-0808">Transferase</keyword>
<dbReference type="InterPro" id="IPR013785">
    <property type="entry name" value="Aldolase_TIM"/>
</dbReference>
<organism evidence="5 6">
    <name type="scientific">Vreelandella subterranea</name>
    <dbReference type="NCBI Taxonomy" id="416874"/>
    <lineage>
        <taxon>Bacteria</taxon>
        <taxon>Pseudomonadati</taxon>
        <taxon>Pseudomonadota</taxon>
        <taxon>Gammaproteobacteria</taxon>
        <taxon>Oceanospirillales</taxon>
        <taxon>Halomonadaceae</taxon>
        <taxon>Vreelandella</taxon>
    </lineage>
</organism>
<accession>A0A1H9R8T3</accession>
<gene>
    <name evidence="5" type="ORF">SAMN04487958_102259</name>
</gene>
<dbReference type="PANTHER" id="PTHR37418:SF2">
    <property type="entry name" value="3-KETO-5-AMINOHEXANOATE CLEAVAGE ENZYME"/>
    <property type="match status" value="1"/>
</dbReference>
<keyword evidence="4" id="KW-0862">Zinc</keyword>
<sequence length="306" mass="32593">MNRNVILTCAVTGAGDTTAKNPNVPVTPKAIAASCIGAARAGASIAHIHVRDPETGGISHSTEQFREVMERVREADADIVMNITAGGGGDWIPDVSDPTRGGPGTDIQTPAERHAPVGELLPELCTLDCGSLNFGDMVYVNPADWLREHARLVQAAGVKPELECFDLGHVWFARQLQQEGLIDDDPLYQLCLGIPWGAEADTETMLAMRNKLPDNANWAAFGIGRHQMPMVAQAVLLGGHARVGLEDNLFLEKGVLANNGQLVEKASTIIENLGARVMTPAETRAHLKLRDPMTGNVMGTPSGGDA</sequence>
<dbReference type="PANTHER" id="PTHR37418">
    <property type="entry name" value="3-KETO-5-AMINOHEXANOATE CLEAVAGE ENZYME-RELATED"/>
    <property type="match status" value="1"/>
</dbReference>
<evidence type="ECO:0000256" key="2">
    <source>
        <dbReference type="ARBA" id="ARBA00022679"/>
    </source>
</evidence>
<dbReference type="GO" id="GO:0046872">
    <property type="term" value="F:metal ion binding"/>
    <property type="evidence" value="ECO:0007669"/>
    <property type="project" value="UniProtKB-KW"/>
</dbReference>
<evidence type="ECO:0000256" key="3">
    <source>
        <dbReference type="ARBA" id="ARBA00022723"/>
    </source>
</evidence>
<proteinExistence type="predicted"/>
<name>A0A1H9R8T3_9GAMM</name>
<protein>
    <submittedName>
        <fullName evidence="5">Uncharacterized conserved protein, DUF849 family</fullName>
    </submittedName>
</protein>
<dbReference type="GO" id="GO:0043720">
    <property type="term" value="F:3-keto-5-aminohexanoate cleavage activity"/>
    <property type="evidence" value="ECO:0007669"/>
    <property type="project" value="InterPro"/>
</dbReference>
<reference evidence="6" key="1">
    <citation type="submission" date="2016-10" db="EMBL/GenBank/DDBJ databases">
        <authorList>
            <person name="Varghese N."/>
            <person name="Submissions S."/>
        </authorList>
    </citation>
    <scope>NUCLEOTIDE SEQUENCE [LARGE SCALE GENOMIC DNA]</scope>
    <source>
        <strain evidence="6">CGMCC 1.6495</strain>
    </source>
</reference>
<dbReference type="EMBL" id="FOGS01000002">
    <property type="protein sequence ID" value="SER68459.1"/>
    <property type="molecule type" value="Genomic_DNA"/>
</dbReference>
<comment type="cofactor">
    <cofactor evidence="1">
        <name>Zn(2+)</name>
        <dbReference type="ChEBI" id="CHEBI:29105"/>
    </cofactor>
</comment>
<dbReference type="Pfam" id="PF05853">
    <property type="entry name" value="BKACE"/>
    <property type="match status" value="1"/>
</dbReference>
<keyword evidence="3" id="KW-0479">Metal-binding</keyword>
<evidence type="ECO:0000313" key="5">
    <source>
        <dbReference type="EMBL" id="SER68459.1"/>
    </source>
</evidence>
<dbReference type="InterPro" id="IPR008567">
    <property type="entry name" value="BKACE"/>
</dbReference>
<dbReference type="STRING" id="416874.SAMN04487958_102259"/>
<dbReference type="Gene3D" id="3.20.20.70">
    <property type="entry name" value="Aldolase class I"/>
    <property type="match status" value="1"/>
</dbReference>
<evidence type="ECO:0000313" key="6">
    <source>
        <dbReference type="Proteomes" id="UP000198505"/>
    </source>
</evidence>
<dbReference type="RefSeq" id="WP_092825533.1">
    <property type="nucleotide sequence ID" value="NZ_FOGS01000002.1"/>
</dbReference>
<keyword evidence="6" id="KW-1185">Reference proteome</keyword>
<evidence type="ECO:0000256" key="4">
    <source>
        <dbReference type="ARBA" id="ARBA00022833"/>
    </source>
</evidence>
<evidence type="ECO:0000256" key="1">
    <source>
        <dbReference type="ARBA" id="ARBA00001947"/>
    </source>
</evidence>